<dbReference type="OrthoDB" id="2363873at2759"/>
<dbReference type="Pfam" id="PF00702">
    <property type="entry name" value="Hydrolase"/>
    <property type="match status" value="1"/>
</dbReference>
<dbReference type="PANTHER" id="PTHR43316:SF3">
    <property type="entry name" value="HALOACID DEHALOGENASE, TYPE II (AFU_ORTHOLOGUE AFUA_2G07750)-RELATED"/>
    <property type="match status" value="1"/>
</dbReference>
<dbReference type="Proteomes" id="UP000053593">
    <property type="component" value="Unassembled WGS sequence"/>
</dbReference>
<keyword evidence="4" id="KW-1185">Reference proteome</keyword>
<evidence type="ECO:0008006" key="5">
    <source>
        <dbReference type="Google" id="ProtNLM"/>
    </source>
</evidence>
<dbReference type="InterPro" id="IPR051540">
    <property type="entry name" value="S-2-haloacid_dehalogenase"/>
</dbReference>
<dbReference type="Gene3D" id="3.40.50.1000">
    <property type="entry name" value="HAD superfamily/HAD-like"/>
    <property type="match status" value="1"/>
</dbReference>
<evidence type="ECO:0000313" key="3">
    <source>
        <dbReference type="EMBL" id="KIK54204.1"/>
    </source>
</evidence>
<organism evidence="3 4">
    <name type="scientific">Collybiopsis luxurians FD-317 M1</name>
    <dbReference type="NCBI Taxonomy" id="944289"/>
    <lineage>
        <taxon>Eukaryota</taxon>
        <taxon>Fungi</taxon>
        <taxon>Dikarya</taxon>
        <taxon>Basidiomycota</taxon>
        <taxon>Agaricomycotina</taxon>
        <taxon>Agaricomycetes</taxon>
        <taxon>Agaricomycetidae</taxon>
        <taxon>Agaricales</taxon>
        <taxon>Marasmiineae</taxon>
        <taxon>Omphalotaceae</taxon>
        <taxon>Collybiopsis</taxon>
        <taxon>Collybiopsis luxurians</taxon>
    </lineage>
</organism>
<dbReference type="GO" id="GO:0019120">
    <property type="term" value="F:hydrolase activity, acting on acid halide bonds, in C-halide compounds"/>
    <property type="evidence" value="ECO:0007669"/>
    <property type="project" value="InterPro"/>
</dbReference>
<protein>
    <recommendedName>
        <fullName evidence="5">Haloacid dehalogenase</fullName>
    </recommendedName>
</protein>
<dbReference type="PANTHER" id="PTHR43316">
    <property type="entry name" value="HYDROLASE, HALOACID DELAHOGENASE-RELATED"/>
    <property type="match status" value="1"/>
</dbReference>
<dbReference type="InterPro" id="IPR006439">
    <property type="entry name" value="HAD-SF_hydro_IA"/>
</dbReference>
<evidence type="ECO:0000313" key="4">
    <source>
        <dbReference type="Proteomes" id="UP000053593"/>
    </source>
</evidence>
<accession>A0A0D0BWU2</accession>
<dbReference type="NCBIfam" id="TIGR01493">
    <property type="entry name" value="HAD-SF-IA-v2"/>
    <property type="match status" value="1"/>
</dbReference>
<dbReference type="AlphaFoldDB" id="A0A0D0BWU2"/>
<dbReference type="PRINTS" id="PR00413">
    <property type="entry name" value="HADHALOGNASE"/>
</dbReference>
<dbReference type="HOGENOM" id="CLU_045011_3_0_1"/>
<evidence type="ECO:0000256" key="1">
    <source>
        <dbReference type="ARBA" id="ARBA00008106"/>
    </source>
</evidence>
<evidence type="ECO:0000256" key="2">
    <source>
        <dbReference type="ARBA" id="ARBA00022801"/>
    </source>
</evidence>
<dbReference type="InterPro" id="IPR006328">
    <property type="entry name" value="2-HAD"/>
</dbReference>
<gene>
    <name evidence="3" type="ORF">GYMLUDRAFT_48876</name>
</gene>
<dbReference type="SUPFAM" id="SSF56784">
    <property type="entry name" value="HAD-like"/>
    <property type="match status" value="1"/>
</dbReference>
<dbReference type="GO" id="GO:0016791">
    <property type="term" value="F:phosphatase activity"/>
    <property type="evidence" value="ECO:0007669"/>
    <property type="project" value="UniProtKB-ARBA"/>
</dbReference>
<dbReference type="InterPro" id="IPR023214">
    <property type="entry name" value="HAD_sf"/>
</dbReference>
<reference evidence="3 4" key="1">
    <citation type="submission" date="2014-04" db="EMBL/GenBank/DDBJ databases">
        <title>Evolutionary Origins and Diversification of the Mycorrhizal Mutualists.</title>
        <authorList>
            <consortium name="DOE Joint Genome Institute"/>
            <consortium name="Mycorrhizal Genomics Consortium"/>
            <person name="Kohler A."/>
            <person name="Kuo A."/>
            <person name="Nagy L.G."/>
            <person name="Floudas D."/>
            <person name="Copeland A."/>
            <person name="Barry K.W."/>
            <person name="Cichocki N."/>
            <person name="Veneault-Fourrey C."/>
            <person name="LaButti K."/>
            <person name="Lindquist E.A."/>
            <person name="Lipzen A."/>
            <person name="Lundell T."/>
            <person name="Morin E."/>
            <person name="Murat C."/>
            <person name="Riley R."/>
            <person name="Ohm R."/>
            <person name="Sun H."/>
            <person name="Tunlid A."/>
            <person name="Henrissat B."/>
            <person name="Grigoriev I.V."/>
            <person name="Hibbett D.S."/>
            <person name="Martin F."/>
        </authorList>
    </citation>
    <scope>NUCLEOTIDE SEQUENCE [LARGE SCALE GENOMIC DNA]</scope>
    <source>
        <strain evidence="3 4">FD-317 M1</strain>
    </source>
</reference>
<dbReference type="InterPro" id="IPR036412">
    <property type="entry name" value="HAD-like_sf"/>
</dbReference>
<keyword evidence="2" id="KW-0378">Hydrolase</keyword>
<dbReference type="EMBL" id="KN834818">
    <property type="protein sequence ID" value="KIK54204.1"/>
    <property type="molecule type" value="Genomic_DNA"/>
</dbReference>
<proteinExistence type="inferred from homology"/>
<dbReference type="InterPro" id="IPR023198">
    <property type="entry name" value="PGP-like_dom2"/>
</dbReference>
<sequence>MPNPSLEGVEALIFDVFGTTVDWRGSVTKELEDVGKKYSLPDSSSDWAEFANEWRTGYIDNTRRIAGGGEGSGNVDIMHREILEQMLSSPRWSHVGKVLDEDARVHLNLVWHRLNGWPDTVEGLHELKKNVIIASLSNGNVRLLVDMAKHAGIPWDVVFSGELFGSYKPNPATYQGALKHLSLTSTPHKAAMVAAHIFDLRGAAKVGLKTVYVPRPDEEWHPDDVKGRVKSKAEGGEVDAVVKDFKELAKLFSD</sequence>
<dbReference type="Gene3D" id="1.10.150.240">
    <property type="entry name" value="Putative phosphatase, domain 2"/>
    <property type="match status" value="1"/>
</dbReference>
<comment type="similarity">
    <text evidence="1">Belongs to the HAD-like hydrolase superfamily. S-2-haloalkanoic acid dehalogenase family.</text>
</comment>
<dbReference type="NCBIfam" id="TIGR01428">
    <property type="entry name" value="HAD_type_II"/>
    <property type="match status" value="1"/>
</dbReference>
<name>A0A0D0BWU2_9AGAR</name>